<dbReference type="OrthoDB" id="10454713at2759"/>
<evidence type="ECO:0000313" key="2">
    <source>
        <dbReference type="EMBL" id="EXX62171.1"/>
    </source>
</evidence>
<dbReference type="Proteomes" id="UP000022910">
    <property type="component" value="Unassembled WGS sequence"/>
</dbReference>
<gene>
    <name evidence="2" type="ORF">RirG_164300</name>
</gene>
<protein>
    <submittedName>
        <fullName evidence="2">Uncharacterized protein</fullName>
    </submittedName>
</protein>
<dbReference type="EMBL" id="JEMT01024826">
    <property type="protein sequence ID" value="EXX62171.1"/>
    <property type="molecule type" value="Genomic_DNA"/>
</dbReference>
<dbReference type="HOGENOM" id="CLU_2607281_0_0_1"/>
<organism evidence="2 3">
    <name type="scientific">Rhizophagus irregularis (strain DAOM 197198w)</name>
    <name type="common">Glomus intraradices</name>
    <dbReference type="NCBI Taxonomy" id="1432141"/>
    <lineage>
        <taxon>Eukaryota</taxon>
        <taxon>Fungi</taxon>
        <taxon>Fungi incertae sedis</taxon>
        <taxon>Mucoromycota</taxon>
        <taxon>Glomeromycotina</taxon>
        <taxon>Glomeromycetes</taxon>
        <taxon>Glomerales</taxon>
        <taxon>Glomeraceae</taxon>
        <taxon>Rhizophagus</taxon>
    </lineage>
</organism>
<dbReference type="AlphaFoldDB" id="A0A015KQV7"/>
<keyword evidence="3" id="KW-1185">Reference proteome</keyword>
<evidence type="ECO:0000313" key="3">
    <source>
        <dbReference type="Proteomes" id="UP000022910"/>
    </source>
</evidence>
<evidence type="ECO:0000256" key="1">
    <source>
        <dbReference type="SAM" id="MobiDB-lite"/>
    </source>
</evidence>
<proteinExistence type="predicted"/>
<name>A0A015KQV7_RHIIW</name>
<accession>A0A015KQV7</accession>
<feature type="region of interest" description="Disordered" evidence="1">
    <location>
        <begin position="1"/>
        <end position="79"/>
    </location>
</feature>
<comment type="caution">
    <text evidence="2">The sequence shown here is derived from an EMBL/GenBank/DDBJ whole genome shotgun (WGS) entry which is preliminary data.</text>
</comment>
<reference evidence="2 3" key="1">
    <citation type="submission" date="2014-02" db="EMBL/GenBank/DDBJ databases">
        <title>Single nucleus genome sequencing reveals high similarity among nuclei of an endomycorrhizal fungus.</title>
        <authorList>
            <person name="Lin K."/>
            <person name="Geurts R."/>
            <person name="Zhang Z."/>
            <person name="Limpens E."/>
            <person name="Saunders D.G."/>
            <person name="Mu D."/>
            <person name="Pang E."/>
            <person name="Cao H."/>
            <person name="Cha H."/>
            <person name="Lin T."/>
            <person name="Zhou Q."/>
            <person name="Shang Y."/>
            <person name="Li Y."/>
            <person name="Ivanov S."/>
            <person name="Sharma T."/>
            <person name="Velzen R.V."/>
            <person name="Ruijter N.D."/>
            <person name="Aanen D.K."/>
            <person name="Win J."/>
            <person name="Kamoun S."/>
            <person name="Bisseling T."/>
            <person name="Huang S."/>
        </authorList>
    </citation>
    <scope>NUCLEOTIDE SEQUENCE [LARGE SCALE GENOMIC DNA]</scope>
    <source>
        <strain evidence="3">DAOM197198w</strain>
    </source>
</reference>
<sequence>MSKLRAEITYGHHLHNNPTSIEPTNDDPAANLETNSGPIGDDSDDEITEPRLENDFGEYLQGPTGDVTHPANDEVNLPF</sequence>